<dbReference type="AlphaFoldDB" id="A0AA39GF25"/>
<evidence type="ECO:0000313" key="2">
    <source>
        <dbReference type="EMBL" id="KAK0385784.1"/>
    </source>
</evidence>
<protein>
    <submittedName>
        <fullName evidence="2">Uncharacterized protein</fullName>
    </submittedName>
</protein>
<proteinExistence type="predicted"/>
<evidence type="ECO:0000256" key="1">
    <source>
        <dbReference type="SAM" id="MobiDB-lite"/>
    </source>
</evidence>
<evidence type="ECO:0000313" key="3">
    <source>
        <dbReference type="Proteomes" id="UP001175261"/>
    </source>
</evidence>
<name>A0AA39GF25_SARSR</name>
<comment type="caution">
    <text evidence="2">The sequence shown here is derived from an EMBL/GenBank/DDBJ whole genome shotgun (WGS) entry which is preliminary data.</text>
</comment>
<gene>
    <name evidence="2" type="ORF">NLU13_6961</name>
</gene>
<organism evidence="2 3">
    <name type="scientific">Sarocladium strictum</name>
    <name type="common">Black bundle disease fungus</name>
    <name type="synonym">Acremonium strictum</name>
    <dbReference type="NCBI Taxonomy" id="5046"/>
    <lineage>
        <taxon>Eukaryota</taxon>
        <taxon>Fungi</taxon>
        <taxon>Dikarya</taxon>
        <taxon>Ascomycota</taxon>
        <taxon>Pezizomycotina</taxon>
        <taxon>Sordariomycetes</taxon>
        <taxon>Hypocreomycetidae</taxon>
        <taxon>Hypocreales</taxon>
        <taxon>Sarocladiaceae</taxon>
        <taxon>Sarocladium</taxon>
    </lineage>
</organism>
<accession>A0AA39GF25</accession>
<dbReference type="Proteomes" id="UP001175261">
    <property type="component" value="Unassembled WGS sequence"/>
</dbReference>
<reference evidence="2" key="1">
    <citation type="submission" date="2022-10" db="EMBL/GenBank/DDBJ databases">
        <title>Determination and structural analysis of whole genome sequence of Sarocladium strictum F4-1.</title>
        <authorList>
            <person name="Hu L."/>
            <person name="Jiang Y."/>
        </authorList>
    </citation>
    <scope>NUCLEOTIDE SEQUENCE</scope>
    <source>
        <strain evidence="2">F4-1</strain>
    </source>
</reference>
<dbReference type="EMBL" id="JAPDFR010000006">
    <property type="protein sequence ID" value="KAK0385784.1"/>
    <property type="molecule type" value="Genomic_DNA"/>
</dbReference>
<feature type="region of interest" description="Disordered" evidence="1">
    <location>
        <begin position="238"/>
        <end position="258"/>
    </location>
</feature>
<feature type="compositionally biased region" description="Pro residues" evidence="1">
    <location>
        <begin position="245"/>
        <end position="258"/>
    </location>
</feature>
<sequence>MINQAEAYARDDSVMELLDPRQIRKFKLQVRRGQQQLLELSRRFKDLVDLNRAMLFMGAAFETQTVGWTAGGLVLAGGAILPLGEFMKFVPVNDAGDQEDFPDQGTTVVPLPTETSSGCPPRASDDFPTDCADGDCQGQNAEKCTVGPEKGCPCKPYGRGIVDDYDVEFGNQQQELFKRLLADTPMDCSFGTLGEYADGKAIMEPSAWCVCTTASTTAYYPTRTETGDGACAYTSLPKETISPQQNPPPATTTEPPNPCDTQTVEVPGRCGVPACQYVLAADKGVAALCGEEDYCFCDGVAVTLLTSVHDGSTSLGCGYETLPTKDACPTKTVDPPKATSPPKINRPGPMEHCLKDSYCTKFVCNEDGRHPSCNYDAEPGAAYCRC</sequence>
<keyword evidence="3" id="KW-1185">Reference proteome</keyword>